<dbReference type="InterPro" id="IPR057240">
    <property type="entry name" value="ParB_dimer_C"/>
</dbReference>
<evidence type="ECO:0000256" key="4">
    <source>
        <dbReference type="SAM" id="MobiDB-lite"/>
    </source>
</evidence>
<dbReference type="CDD" id="cd16393">
    <property type="entry name" value="SPO0J_N"/>
    <property type="match status" value="1"/>
</dbReference>
<dbReference type="InterPro" id="IPR004437">
    <property type="entry name" value="ParB/RepB/Spo0J"/>
</dbReference>
<dbReference type="GO" id="GO:0007059">
    <property type="term" value="P:chromosome segregation"/>
    <property type="evidence" value="ECO:0007669"/>
    <property type="project" value="UniProtKB-KW"/>
</dbReference>
<dbReference type="InterPro" id="IPR041468">
    <property type="entry name" value="HTH_ParB/Spo0J"/>
</dbReference>
<reference evidence="6" key="1">
    <citation type="submission" date="2020-04" db="EMBL/GenBank/DDBJ databases">
        <authorList>
            <person name="Zhang T."/>
        </authorList>
    </citation>
    <scope>NUCLEOTIDE SEQUENCE</scope>
    <source>
        <strain evidence="6">HKST-UBA02</strain>
    </source>
</reference>
<dbReference type="GO" id="GO:0045881">
    <property type="term" value="P:positive regulation of sporulation resulting in formation of a cellular spore"/>
    <property type="evidence" value="ECO:0007669"/>
    <property type="project" value="TreeGrafter"/>
</dbReference>
<dbReference type="NCBIfam" id="TIGR00180">
    <property type="entry name" value="parB_part"/>
    <property type="match status" value="1"/>
</dbReference>
<protein>
    <submittedName>
        <fullName evidence="6">ParB/RepB/Spo0J family partition protein</fullName>
    </submittedName>
</protein>
<name>A0A956NAK2_UNCEI</name>
<dbReference type="EMBL" id="JAGQHS010000030">
    <property type="protein sequence ID" value="MCA9755725.1"/>
    <property type="molecule type" value="Genomic_DNA"/>
</dbReference>
<dbReference type="Pfam" id="PF02195">
    <property type="entry name" value="ParB_N"/>
    <property type="match status" value="1"/>
</dbReference>
<proteinExistence type="inferred from homology"/>
<dbReference type="PANTHER" id="PTHR33375">
    <property type="entry name" value="CHROMOSOME-PARTITIONING PROTEIN PARB-RELATED"/>
    <property type="match status" value="1"/>
</dbReference>
<dbReference type="GO" id="GO:0005694">
    <property type="term" value="C:chromosome"/>
    <property type="evidence" value="ECO:0007669"/>
    <property type="project" value="TreeGrafter"/>
</dbReference>
<reference evidence="6" key="2">
    <citation type="journal article" date="2021" name="Microbiome">
        <title>Successional dynamics and alternative stable states in a saline activated sludge microbial community over 9 years.</title>
        <authorList>
            <person name="Wang Y."/>
            <person name="Ye J."/>
            <person name="Ju F."/>
            <person name="Liu L."/>
            <person name="Boyd J.A."/>
            <person name="Deng Y."/>
            <person name="Parks D.H."/>
            <person name="Jiang X."/>
            <person name="Yin X."/>
            <person name="Woodcroft B.J."/>
            <person name="Tyson G.W."/>
            <person name="Hugenholtz P."/>
            <person name="Polz M.F."/>
            <person name="Zhang T."/>
        </authorList>
    </citation>
    <scope>NUCLEOTIDE SEQUENCE</scope>
    <source>
        <strain evidence="6">HKST-UBA02</strain>
    </source>
</reference>
<accession>A0A956NAK2</accession>
<evidence type="ECO:0000313" key="6">
    <source>
        <dbReference type="EMBL" id="MCA9755725.1"/>
    </source>
</evidence>
<keyword evidence="3" id="KW-0238">DNA-binding</keyword>
<sequence>MGGRRALGRGLDALIPQATDKRTGDSEDRVHVVPIEKVVPNPRQPRTVMDDDGLQELAESIRERGVLEPLLVRPMADGRYELVAGERRLRASARAGMAEVPVLFRDFGERASLEVALIENVQRENLNPVDEARAYQRLVEEFGRTHAEISKAVGKNRSTVTNLLRLLALPDEVLVHVSRGTLSAGHARALLKLADPADQVRVSRQALDEGGSVRETERRVGEGEIPDGVVPPDGVEPIVKPGPATKVPLDPQVQRVEEAIRKHLGTEVHLQHSDKGGRIEIRYFSNEELERLLELMGVEVY</sequence>
<feature type="domain" description="ParB-like N-terminal" evidence="5">
    <location>
        <begin position="31"/>
        <end position="121"/>
    </location>
</feature>
<dbReference type="SUPFAM" id="SSF109709">
    <property type="entry name" value="KorB DNA-binding domain-like"/>
    <property type="match status" value="1"/>
</dbReference>
<evidence type="ECO:0000256" key="2">
    <source>
        <dbReference type="ARBA" id="ARBA00022829"/>
    </source>
</evidence>
<dbReference type="SMART" id="SM00470">
    <property type="entry name" value="ParB"/>
    <property type="match status" value="1"/>
</dbReference>
<feature type="region of interest" description="Disordered" evidence="4">
    <location>
        <begin position="1"/>
        <end position="26"/>
    </location>
</feature>
<comment type="caution">
    <text evidence="6">The sequence shown here is derived from an EMBL/GenBank/DDBJ whole genome shotgun (WGS) entry which is preliminary data.</text>
</comment>
<feature type="compositionally biased region" description="Basic and acidic residues" evidence="4">
    <location>
        <begin position="211"/>
        <end position="222"/>
    </location>
</feature>
<evidence type="ECO:0000259" key="5">
    <source>
        <dbReference type="SMART" id="SM00470"/>
    </source>
</evidence>
<dbReference type="FunFam" id="3.90.1530.30:FF:000001">
    <property type="entry name" value="Chromosome partitioning protein ParB"/>
    <property type="match status" value="1"/>
</dbReference>
<keyword evidence="2" id="KW-0159">Chromosome partition</keyword>
<evidence type="ECO:0000256" key="1">
    <source>
        <dbReference type="ARBA" id="ARBA00006295"/>
    </source>
</evidence>
<dbReference type="Gene3D" id="3.90.1530.30">
    <property type="match status" value="1"/>
</dbReference>
<dbReference type="Proteomes" id="UP000739538">
    <property type="component" value="Unassembled WGS sequence"/>
</dbReference>
<dbReference type="Pfam" id="PF17762">
    <property type="entry name" value="HTH_ParB"/>
    <property type="match status" value="1"/>
</dbReference>
<dbReference type="SUPFAM" id="SSF110849">
    <property type="entry name" value="ParB/Sulfiredoxin"/>
    <property type="match status" value="1"/>
</dbReference>
<dbReference type="GO" id="GO:0003677">
    <property type="term" value="F:DNA binding"/>
    <property type="evidence" value="ECO:0007669"/>
    <property type="project" value="UniProtKB-KW"/>
</dbReference>
<evidence type="ECO:0000256" key="3">
    <source>
        <dbReference type="ARBA" id="ARBA00023125"/>
    </source>
</evidence>
<dbReference type="AlphaFoldDB" id="A0A956NAK2"/>
<gene>
    <name evidence="6" type="ORF">KDA27_07985</name>
</gene>
<dbReference type="InterPro" id="IPR003115">
    <property type="entry name" value="ParB_N"/>
</dbReference>
<evidence type="ECO:0000313" key="7">
    <source>
        <dbReference type="Proteomes" id="UP000739538"/>
    </source>
</evidence>
<dbReference type="Gene3D" id="1.10.10.2830">
    <property type="match status" value="1"/>
</dbReference>
<comment type="similarity">
    <text evidence="1">Belongs to the ParB family.</text>
</comment>
<dbReference type="InterPro" id="IPR036086">
    <property type="entry name" value="ParB/Sulfiredoxin_sf"/>
</dbReference>
<organism evidence="6 7">
    <name type="scientific">Eiseniibacteriota bacterium</name>
    <dbReference type="NCBI Taxonomy" id="2212470"/>
    <lineage>
        <taxon>Bacteria</taxon>
        <taxon>Candidatus Eiseniibacteriota</taxon>
    </lineage>
</organism>
<dbReference type="FunFam" id="1.10.10.2830:FF:000001">
    <property type="entry name" value="Chromosome partitioning protein ParB"/>
    <property type="match status" value="1"/>
</dbReference>
<dbReference type="InterPro" id="IPR050336">
    <property type="entry name" value="Chromosome_partition/occlusion"/>
</dbReference>
<dbReference type="Pfam" id="PF23552">
    <property type="entry name" value="ParB_C"/>
    <property type="match status" value="1"/>
</dbReference>
<feature type="region of interest" description="Disordered" evidence="4">
    <location>
        <begin position="208"/>
        <end position="234"/>
    </location>
</feature>
<dbReference type="PANTHER" id="PTHR33375:SF1">
    <property type="entry name" value="CHROMOSOME-PARTITIONING PROTEIN PARB-RELATED"/>
    <property type="match status" value="1"/>
</dbReference>